<keyword evidence="3" id="KW-1185">Reference proteome</keyword>
<keyword evidence="1" id="KW-1133">Transmembrane helix</keyword>
<protein>
    <recommendedName>
        <fullName evidence="4">Superinfection immunity protein</fullName>
    </recommendedName>
</protein>
<reference evidence="3" key="1">
    <citation type="submission" date="2016-05" db="EMBL/GenBank/DDBJ databases">
        <title>Polynucleobacter sp. QLW-P1FAT50C-4 genome.</title>
        <authorList>
            <person name="Hahn M.W."/>
        </authorList>
    </citation>
    <scope>NUCLEOTIDE SEQUENCE [LARGE SCALE GENOMIC DNA]</scope>
    <source>
        <strain evidence="3">QLW-P1FAT50C-4</strain>
    </source>
</reference>
<dbReference type="STRING" id="1743168.A8O14_05320"/>
<proteinExistence type="predicted"/>
<evidence type="ECO:0000313" key="2">
    <source>
        <dbReference type="EMBL" id="ANJ00735.1"/>
    </source>
</evidence>
<evidence type="ECO:0000313" key="3">
    <source>
        <dbReference type="Proteomes" id="UP000078463"/>
    </source>
</evidence>
<dbReference type="RefSeq" id="WP_068949727.1">
    <property type="nucleotide sequence ID" value="NZ_CP015922.1"/>
</dbReference>
<gene>
    <name evidence="2" type="ORF">A8O14_05320</name>
</gene>
<organism evidence="2 3">
    <name type="scientific">Polynucleobacter wuianus</name>
    <dbReference type="NCBI Taxonomy" id="1743168"/>
    <lineage>
        <taxon>Bacteria</taxon>
        <taxon>Pseudomonadati</taxon>
        <taxon>Pseudomonadota</taxon>
        <taxon>Betaproteobacteria</taxon>
        <taxon>Burkholderiales</taxon>
        <taxon>Burkholderiaceae</taxon>
        <taxon>Polynucleobacter</taxon>
    </lineage>
</organism>
<dbReference type="InterPro" id="IPR016410">
    <property type="entry name" value="Phage_imm"/>
</dbReference>
<dbReference type="Pfam" id="PF14373">
    <property type="entry name" value="Imm_superinfect"/>
    <property type="match status" value="1"/>
</dbReference>
<keyword evidence="1" id="KW-0812">Transmembrane</keyword>
<evidence type="ECO:0008006" key="4">
    <source>
        <dbReference type="Google" id="ProtNLM"/>
    </source>
</evidence>
<feature type="transmembrane region" description="Helical" evidence="1">
    <location>
        <begin position="33"/>
        <end position="56"/>
    </location>
</feature>
<dbReference type="OrthoDB" id="9814116at2"/>
<keyword evidence="1" id="KW-0472">Membrane</keyword>
<evidence type="ECO:0000256" key="1">
    <source>
        <dbReference type="SAM" id="Phobius"/>
    </source>
</evidence>
<dbReference type="Proteomes" id="UP000078463">
    <property type="component" value="Chromosome"/>
</dbReference>
<dbReference type="KEGG" id="pwu:A8O14_05320"/>
<name>A0A191UIC3_9BURK</name>
<sequence>MRLFFAVLITLLSLFYFLPFAIAFHKKRANTGAIFALNLFLGWSLIGWVVALVWSLKEESVV</sequence>
<dbReference type="AlphaFoldDB" id="A0A191UIC3"/>
<accession>A0A191UIC3</accession>
<dbReference type="EMBL" id="CP015922">
    <property type="protein sequence ID" value="ANJ00735.1"/>
    <property type="molecule type" value="Genomic_DNA"/>
</dbReference>